<dbReference type="InterPro" id="IPR036047">
    <property type="entry name" value="F-box-like_dom_sf"/>
</dbReference>
<evidence type="ECO:0000313" key="3">
    <source>
        <dbReference type="Proteomes" id="UP000265566"/>
    </source>
</evidence>
<feature type="domain" description="KIB1-4 beta-propeller" evidence="1">
    <location>
        <begin position="91"/>
        <end position="370"/>
    </location>
</feature>
<evidence type="ECO:0000313" key="2">
    <source>
        <dbReference type="EMBL" id="RHN78881.1"/>
    </source>
</evidence>
<reference evidence="3" key="1">
    <citation type="journal article" date="2018" name="Nat. Plants">
        <title>Whole-genome landscape of Medicago truncatula symbiotic genes.</title>
        <authorList>
            <person name="Pecrix Y."/>
            <person name="Staton S.E."/>
            <person name="Sallet E."/>
            <person name="Lelandais-Briere C."/>
            <person name="Moreau S."/>
            <person name="Carrere S."/>
            <person name="Blein T."/>
            <person name="Jardinaud M.F."/>
            <person name="Latrasse D."/>
            <person name="Zouine M."/>
            <person name="Zahm M."/>
            <person name="Kreplak J."/>
            <person name="Mayjonade B."/>
            <person name="Satge C."/>
            <person name="Perez M."/>
            <person name="Cauet S."/>
            <person name="Marande W."/>
            <person name="Chantry-Darmon C."/>
            <person name="Lopez-Roques C."/>
            <person name="Bouchez O."/>
            <person name="Berard A."/>
            <person name="Debelle F."/>
            <person name="Munos S."/>
            <person name="Bendahmane A."/>
            <person name="Berges H."/>
            <person name="Niebel A."/>
            <person name="Buitink J."/>
            <person name="Frugier F."/>
            <person name="Benhamed M."/>
            <person name="Crespi M."/>
            <person name="Gouzy J."/>
            <person name="Gamas P."/>
        </authorList>
    </citation>
    <scope>NUCLEOTIDE SEQUENCE [LARGE SCALE GENOMIC DNA]</scope>
    <source>
        <strain evidence="3">cv. Jemalong A17</strain>
    </source>
</reference>
<dbReference type="InterPro" id="IPR051304">
    <property type="entry name" value="SCF_F-box_domain"/>
</dbReference>
<dbReference type="InterPro" id="IPR005174">
    <property type="entry name" value="KIB1-4_b-propeller"/>
</dbReference>
<comment type="caution">
    <text evidence="2">The sequence shown here is derived from an EMBL/GenBank/DDBJ whole genome shotgun (WGS) entry which is preliminary data.</text>
</comment>
<accession>A0A396JQA8</accession>
<dbReference type="EMBL" id="PSQE01000001">
    <property type="protein sequence ID" value="RHN78881.1"/>
    <property type="molecule type" value="Genomic_DNA"/>
</dbReference>
<sequence length="403" mass="46577">MEKESKEKRREVSMAMAADWSTLHKDLLLLISSRLDNEADIIRFRSVCSTWRFFIPNHSLPFKLPHFHTSSLSCYLSKHNIFLIKPPQQEQQQTLRPWLIRIAKNSCRETQLFHPLRSVDSSPYHFPHVLDLKKFSVVRLGADVVMGRYNEDKTVLERSKELLSQFELYQLKIHRQDPTPLGHGMGKKVVAIMQHGKNKETVALGTLNQNGHPVLFHCSEKHWTLIPCMSTYFLDICVFKERFYAVNKIGRTVAFGLDYSVELVAEYVNGGDMKFLVECEGELLLVDICDSHCFGFPGEKGLKLKVFRLNERKKEWRSKSLGNRVLFLGNGCSFSASASDLSVVKGNCVVFIDDAFIPFDNMRCGMCVFDLDEQRLSPLSHYPDYFNLFWPPPEWILETQYHS</sequence>
<dbReference type="PANTHER" id="PTHR47123:SF15">
    <property type="entry name" value="F-BOX PROTEIN SKIP23"/>
    <property type="match status" value="1"/>
</dbReference>
<dbReference type="SUPFAM" id="SSF81383">
    <property type="entry name" value="F-box domain"/>
    <property type="match status" value="1"/>
</dbReference>
<dbReference type="PANTHER" id="PTHR47123">
    <property type="entry name" value="F-BOX PROTEIN SKIP23"/>
    <property type="match status" value="1"/>
</dbReference>
<dbReference type="OrthoDB" id="638130at2759"/>
<dbReference type="AlphaFoldDB" id="A0A396JQA8"/>
<dbReference type="Proteomes" id="UP000265566">
    <property type="component" value="Chromosome 1"/>
</dbReference>
<protein>
    <submittedName>
        <fullName evidence="2">Putative F-box domain-containing protein</fullName>
    </submittedName>
</protein>
<gene>
    <name evidence="2" type="ORF">MtrunA17_Chr1g0170781</name>
</gene>
<organism evidence="2 3">
    <name type="scientific">Medicago truncatula</name>
    <name type="common">Barrel medic</name>
    <name type="synonym">Medicago tribuloides</name>
    <dbReference type="NCBI Taxonomy" id="3880"/>
    <lineage>
        <taxon>Eukaryota</taxon>
        <taxon>Viridiplantae</taxon>
        <taxon>Streptophyta</taxon>
        <taxon>Embryophyta</taxon>
        <taxon>Tracheophyta</taxon>
        <taxon>Spermatophyta</taxon>
        <taxon>Magnoliopsida</taxon>
        <taxon>eudicotyledons</taxon>
        <taxon>Gunneridae</taxon>
        <taxon>Pentapetalae</taxon>
        <taxon>rosids</taxon>
        <taxon>fabids</taxon>
        <taxon>Fabales</taxon>
        <taxon>Fabaceae</taxon>
        <taxon>Papilionoideae</taxon>
        <taxon>50 kb inversion clade</taxon>
        <taxon>NPAAA clade</taxon>
        <taxon>Hologalegina</taxon>
        <taxon>IRL clade</taxon>
        <taxon>Trifolieae</taxon>
        <taxon>Medicago</taxon>
    </lineage>
</organism>
<evidence type="ECO:0000259" key="1">
    <source>
        <dbReference type="Pfam" id="PF03478"/>
    </source>
</evidence>
<dbReference type="Gramene" id="rna2547">
    <property type="protein sequence ID" value="RHN78881.1"/>
    <property type="gene ID" value="gene2547"/>
</dbReference>
<dbReference type="Gene3D" id="1.20.1280.50">
    <property type="match status" value="1"/>
</dbReference>
<proteinExistence type="predicted"/>
<dbReference type="Pfam" id="PF03478">
    <property type="entry name" value="Beta-prop_KIB1-4"/>
    <property type="match status" value="1"/>
</dbReference>
<name>A0A396JQA8_MEDTR</name>